<dbReference type="CDD" id="cd01728">
    <property type="entry name" value="LSm1"/>
    <property type="match status" value="1"/>
</dbReference>
<dbReference type="eggNOG" id="KOG1782">
    <property type="taxonomic scope" value="Eukaryota"/>
</dbReference>
<feature type="region of interest" description="Disordered" evidence="7">
    <location>
        <begin position="105"/>
        <end position="132"/>
    </location>
</feature>
<evidence type="ECO:0000256" key="2">
    <source>
        <dbReference type="ARBA" id="ARBA00022490"/>
    </source>
</evidence>
<evidence type="ECO:0000256" key="7">
    <source>
        <dbReference type="SAM" id="MobiDB-lite"/>
    </source>
</evidence>
<keyword evidence="2 6" id="KW-0963">Cytoplasm</keyword>
<keyword evidence="5 6" id="KW-0687">Ribonucleoprotein</keyword>
<dbReference type="EMBL" id="GL832959">
    <property type="protein sequence ID" value="EGD81755.1"/>
    <property type="molecule type" value="Genomic_DNA"/>
</dbReference>
<dbReference type="FunCoup" id="F2U2A3">
    <property type="interactions" value="1654"/>
</dbReference>
<evidence type="ECO:0000256" key="1">
    <source>
        <dbReference type="ARBA" id="ARBA00006850"/>
    </source>
</evidence>
<dbReference type="AlphaFoldDB" id="F2U2A3"/>
<feature type="domain" description="Sm" evidence="8">
    <location>
        <begin position="6"/>
        <end position="81"/>
    </location>
</feature>
<dbReference type="SUPFAM" id="SSF50182">
    <property type="entry name" value="Sm-like ribonucleoproteins"/>
    <property type="match status" value="1"/>
</dbReference>
<evidence type="ECO:0000256" key="6">
    <source>
        <dbReference type="RuleBase" id="RU365047"/>
    </source>
</evidence>
<dbReference type="Pfam" id="PF01423">
    <property type="entry name" value="LSM"/>
    <property type="match status" value="1"/>
</dbReference>
<dbReference type="GO" id="GO:1990904">
    <property type="term" value="C:ribonucleoprotein complex"/>
    <property type="evidence" value="ECO:0007669"/>
    <property type="project" value="UniProtKB-KW"/>
</dbReference>
<dbReference type="SMART" id="SM00651">
    <property type="entry name" value="Sm"/>
    <property type="match status" value="1"/>
</dbReference>
<comment type="similarity">
    <text evidence="1 6">Belongs to the snRNP Sm proteins family.</text>
</comment>
<name>F2U2A3_SALR5</name>
<evidence type="ECO:0000313" key="10">
    <source>
        <dbReference type="Proteomes" id="UP000007799"/>
    </source>
</evidence>
<comment type="subcellular location">
    <subcellularLocation>
        <location evidence="6">Cytoplasm</location>
    </subcellularLocation>
    <subcellularLocation>
        <location evidence="6">Cytoplasm</location>
        <location evidence="6">P-body</location>
    </subcellularLocation>
</comment>
<dbReference type="InParanoid" id="F2U2A3"/>
<organism evidence="9 10">
    <name type="scientific">Salpingoeca rosetta (strain ATCC 50818 / BSB-021)</name>
    <dbReference type="NCBI Taxonomy" id="946362"/>
    <lineage>
        <taxon>Eukaryota</taxon>
        <taxon>Choanoflagellata</taxon>
        <taxon>Craspedida</taxon>
        <taxon>Salpingoecidae</taxon>
        <taxon>Salpingoeca</taxon>
    </lineage>
</organism>
<reference evidence="9" key="1">
    <citation type="submission" date="2009-08" db="EMBL/GenBank/DDBJ databases">
        <title>Annotation of Salpingoeca rosetta.</title>
        <authorList>
            <consortium name="The Broad Institute Genome Sequencing Platform"/>
            <person name="Russ C."/>
            <person name="Cuomo C."/>
            <person name="Burger G."/>
            <person name="Gray M.W."/>
            <person name="Holland P.W.H."/>
            <person name="King N."/>
            <person name="Lang F.B.F."/>
            <person name="Roger A.J."/>
            <person name="Ruiz-Trillo I."/>
            <person name="Young S.K."/>
            <person name="Zeng Q."/>
            <person name="Gargeya S."/>
            <person name="Alvarado L."/>
            <person name="Berlin A."/>
            <person name="Chapman S.B."/>
            <person name="Chen Z."/>
            <person name="Freedman E."/>
            <person name="Gellesch M."/>
            <person name="Goldberg J."/>
            <person name="Griggs A."/>
            <person name="Gujja S."/>
            <person name="Heilman E."/>
            <person name="Heiman D."/>
            <person name="Howarth C."/>
            <person name="Mehta T."/>
            <person name="Neiman D."/>
            <person name="Pearson M."/>
            <person name="Roberts A."/>
            <person name="Saif S."/>
            <person name="Shea T."/>
            <person name="Shenoy N."/>
            <person name="Sisk P."/>
            <person name="Stolte C."/>
            <person name="Sykes S."/>
            <person name="White J."/>
            <person name="Yandava C."/>
            <person name="Haas B."/>
            <person name="Nusbaum C."/>
            <person name="Birren B."/>
        </authorList>
    </citation>
    <scope>NUCLEOTIDE SEQUENCE</scope>
    <source>
        <strain evidence="9">ATCC 50818</strain>
    </source>
</reference>
<protein>
    <recommendedName>
        <fullName evidence="6">U6 snRNA-associated Sm-like protein LSm1</fullName>
    </recommendedName>
</protein>
<dbReference type="GO" id="GO:0006397">
    <property type="term" value="P:mRNA processing"/>
    <property type="evidence" value="ECO:0007669"/>
    <property type="project" value="UniProtKB-UniRule"/>
</dbReference>
<gene>
    <name evidence="6" type="primary">LSM1</name>
    <name evidence="9" type="ORF">PTSG_02467</name>
</gene>
<keyword evidence="3 6" id="KW-0507">mRNA processing</keyword>
<dbReference type="GeneID" id="16077551"/>
<dbReference type="STRING" id="946362.F2U2A3"/>
<keyword evidence="10" id="KW-1185">Reference proteome</keyword>
<proteinExistence type="inferred from homology"/>
<dbReference type="GO" id="GO:0003729">
    <property type="term" value="F:mRNA binding"/>
    <property type="evidence" value="ECO:0007669"/>
    <property type="project" value="TreeGrafter"/>
</dbReference>
<dbReference type="GO" id="GO:0000290">
    <property type="term" value="P:deadenylation-dependent decapping of nuclear-transcribed mRNA"/>
    <property type="evidence" value="ECO:0007669"/>
    <property type="project" value="TreeGrafter"/>
</dbReference>
<dbReference type="GO" id="GO:0000932">
    <property type="term" value="C:P-body"/>
    <property type="evidence" value="ECO:0007669"/>
    <property type="project" value="UniProtKB-SubCell"/>
</dbReference>
<accession>F2U2A3</accession>
<dbReference type="Proteomes" id="UP000007799">
    <property type="component" value="Unassembled WGS sequence"/>
</dbReference>
<evidence type="ECO:0000256" key="5">
    <source>
        <dbReference type="ARBA" id="ARBA00023274"/>
    </source>
</evidence>
<dbReference type="InterPro" id="IPR044642">
    <property type="entry name" value="PTHR15588"/>
</dbReference>
<evidence type="ECO:0000256" key="4">
    <source>
        <dbReference type="ARBA" id="ARBA00022884"/>
    </source>
</evidence>
<dbReference type="InterPro" id="IPR010920">
    <property type="entry name" value="LSM_dom_sf"/>
</dbReference>
<evidence type="ECO:0000313" key="9">
    <source>
        <dbReference type="EMBL" id="EGD81755.1"/>
    </source>
</evidence>
<dbReference type="GO" id="GO:1990726">
    <property type="term" value="C:Lsm1-7-Pat1 complex"/>
    <property type="evidence" value="ECO:0007669"/>
    <property type="project" value="TreeGrafter"/>
</dbReference>
<comment type="function">
    <text evidence="6">Probably involved with other LSm subunits in the general process of degradation of mRNAs.</text>
</comment>
<dbReference type="InterPro" id="IPR047575">
    <property type="entry name" value="Sm"/>
</dbReference>
<evidence type="ECO:0000259" key="8">
    <source>
        <dbReference type="PROSITE" id="PS52002"/>
    </source>
</evidence>
<feature type="compositionally biased region" description="Basic and acidic residues" evidence="7">
    <location>
        <begin position="105"/>
        <end position="117"/>
    </location>
</feature>
<dbReference type="OrthoDB" id="10263346at2759"/>
<evidence type="ECO:0000256" key="3">
    <source>
        <dbReference type="ARBA" id="ARBA00022664"/>
    </source>
</evidence>
<dbReference type="InterPro" id="IPR034104">
    <property type="entry name" value="Lsm1"/>
</dbReference>
<dbReference type="RefSeq" id="XP_004996959.1">
    <property type="nucleotide sequence ID" value="XM_004996902.1"/>
</dbReference>
<dbReference type="Gene3D" id="2.30.30.100">
    <property type="match status" value="1"/>
</dbReference>
<dbReference type="PROSITE" id="PS52002">
    <property type="entry name" value="SM"/>
    <property type="match status" value="1"/>
</dbReference>
<dbReference type="KEGG" id="sre:PTSG_02467"/>
<dbReference type="PANTHER" id="PTHR15588:SF8">
    <property type="entry name" value="U6 SNRNA-ASSOCIATED SM-LIKE PROTEIN LSM1"/>
    <property type="match status" value="1"/>
</dbReference>
<comment type="subunit">
    <text evidence="6">LSm subunits form a heteromer with a donut shape.</text>
</comment>
<dbReference type="PANTHER" id="PTHR15588">
    <property type="entry name" value="LSM1"/>
    <property type="match status" value="1"/>
</dbReference>
<dbReference type="InterPro" id="IPR001163">
    <property type="entry name" value="Sm_dom_euk/arc"/>
</dbReference>
<dbReference type="OMA" id="IGYLRCV"/>
<keyword evidence="4 6" id="KW-0694">RNA-binding</keyword>
<sequence length="132" mass="15142">MSLPPTATASLVEEVDKCLICVLRDGRKLIGYLRTVDQFANLVFQDAVERIYVDDYYGDIQQGIVIVRGENVVLLGELDAESAQNSKLTRVSAADILQRKQVQLEERKKSEQEERQRRLTMQREQPDIVDDF</sequence>